<feature type="compositionally biased region" description="Low complexity" evidence="4">
    <location>
        <begin position="534"/>
        <end position="547"/>
    </location>
</feature>
<feature type="region of interest" description="Disordered" evidence="4">
    <location>
        <begin position="1"/>
        <end position="48"/>
    </location>
</feature>
<dbReference type="Pfam" id="PF24883">
    <property type="entry name" value="NPHP3_N"/>
    <property type="match status" value="1"/>
</dbReference>
<feature type="compositionally biased region" description="Gly residues" evidence="4">
    <location>
        <begin position="332"/>
        <end position="342"/>
    </location>
</feature>
<feature type="compositionally biased region" description="Basic and acidic residues" evidence="4">
    <location>
        <begin position="1"/>
        <end position="12"/>
    </location>
</feature>
<feature type="repeat" description="WD" evidence="3">
    <location>
        <begin position="1246"/>
        <end position="1280"/>
    </location>
</feature>
<keyword evidence="1 3" id="KW-0853">WD repeat</keyword>
<dbReference type="InterPro" id="IPR007111">
    <property type="entry name" value="NACHT_NTPase"/>
</dbReference>
<feature type="domain" description="NACHT" evidence="5">
    <location>
        <begin position="412"/>
        <end position="523"/>
    </location>
</feature>
<feature type="repeat" description="WD" evidence="3">
    <location>
        <begin position="1117"/>
        <end position="1158"/>
    </location>
</feature>
<evidence type="ECO:0000256" key="3">
    <source>
        <dbReference type="PROSITE-ProRule" id="PRU00221"/>
    </source>
</evidence>
<evidence type="ECO:0000256" key="4">
    <source>
        <dbReference type="SAM" id="MobiDB-lite"/>
    </source>
</evidence>
<dbReference type="Pfam" id="PF00400">
    <property type="entry name" value="WD40"/>
    <property type="match status" value="9"/>
</dbReference>
<dbReference type="PRINTS" id="PR00320">
    <property type="entry name" value="GPROTEINBRPT"/>
</dbReference>
<dbReference type="InterPro" id="IPR036322">
    <property type="entry name" value="WD40_repeat_dom_sf"/>
</dbReference>
<dbReference type="InterPro" id="IPR019775">
    <property type="entry name" value="WD40_repeat_CS"/>
</dbReference>
<evidence type="ECO:0000256" key="2">
    <source>
        <dbReference type="ARBA" id="ARBA00022737"/>
    </source>
</evidence>
<feature type="repeat" description="WD" evidence="3">
    <location>
        <begin position="1075"/>
        <end position="1116"/>
    </location>
</feature>
<dbReference type="PROSITE" id="PS50294">
    <property type="entry name" value="WD_REPEATS_REGION"/>
    <property type="match status" value="10"/>
</dbReference>
<comment type="caution">
    <text evidence="6">The sequence shown here is derived from an EMBL/GenBank/DDBJ whole genome shotgun (WGS) entry which is preliminary data.</text>
</comment>
<feature type="repeat" description="WD" evidence="3">
    <location>
        <begin position="1033"/>
        <end position="1074"/>
    </location>
</feature>
<feature type="repeat" description="WD" evidence="3">
    <location>
        <begin position="1377"/>
        <end position="1418"/>
    </location>
</feature>
<dbReference type="InterPro" id="IPR015943">
    <property type="entry name" value="WD40/YVTN_repeat-like_dom_sf"/>
</dbReference>
<feature type="region of interest" description="Disordered" evidence="4">
    <location>
        <begin position="1583"/>
        <end position="1613"/>
    </location>
</feature>
<feature type="region of interest" description="Disordered" evidence="4">
    <location>
        <begin position="332"/>
        <end position="352"/>
    </location>
</feature>
<sequence>MTGSGSKHDPERPSPGFPGVRLLLSDDEDSQYGSASNGRAGSAARAAGPPPLLATKAITLRGLRKLKARFQKAFGDSYRTVSTDKVCQEWVKDQTKSRRCALVELTELVETADLGTPHYFVSHAWKCSFYLLIRSIENFLEGSPEETRVWVDVLCMSQHPSQVGQGQGLAGPGVDLDGIKEVIRSATCGMLVVSDMSICNTGTRAWCCFEWAACLAVHGPELLYLQLSASDRAALVGSIDIERSEASRLDDKLNIQSNVIQEYGSAQAFNDRLKLALMLQPLSYRVDMRRLGRRAKETDFEFVPVTTWLSQHVTLKDQGGLLGLVTGGGGGGGGGTVGGGTSSGQKPNVSSSGTLVEFEDGAVGTGGCCGLFRRKPPPQMLPSPTMGSTMGGMAMPPPPPQPTGKGKGKGTRVLCVLGDSGEGKSTIAAALLEAAATRDAICAHHFIRANDKRRLSPVAVITTLVFQLAERFPQLRPHLFAVNTAGLAANVDPDAAFAALLRKPLDKAGLKQQVVILIDALDEGDTLPTPAPTPAAGLAEGGEAAEPLTERGSSASSTAKLSSQPSSKAPSKLTLAPSFAPYTFASANGQTAQEAKVELESIAGVQGPALPSATGHVCINQLFTLLVSQLRYLPPTVRFIITANPNAMGGQMRAFLDKAFEESGGITYVSAADLRRSTDSPRNTRLGLCGLSQGHEGMANVLTYHTVVEECIKPKNMSSPQSSMSGRIIPVLTGPPQLTDLHTAYGMVFQMAWESLSKEDLANVKLLLAVIAAAQEPLHDAFIGSMGLGSAIGQLPGHPVMFYVEDHKLYTHHKALDDWLKDPALSGAYTADIAAGHSKIAKQLMASIRKGATPTPYSGKYLVRHLAACGDVRASLALEGLIYDYVFLADVFSQGLGHDLVRDLLGIPAPPPLVVDGQRWLMNWQYKLIGAKAAKTAKDVSVTGLRCPFGTQAYKRAEKHALSMAKAGNRPMWKLKSGLGAPKTWGPLKGAVGRCFGQVTSVSWSSDGRAIACSESEALRLWDPVSGECIATLQGHLDWITCVAWSPDSRLIATASEDKALRLWDAFSGLCTATLKGHAGVATSLAWSPDGRCVASGSKDKVVKLWDVETRLCTATLKGHTGAVSSVAWSPDGKAVISGSEGRTLRVWDVGSKRCTATLKEEANVTCVAWSPDGLRVAVTSRGGTTGALRLWTLATGECGSTLAGHSDNVLTTVAWSPDGRLLASGGFDKTVRLWDAEGGACRATLEGHSNTVSSIAWSPDGRTLTSSGDTDYTLRMWDVAAALAQAEAAASAEGHAKEVTAAQFSPEGDLLATGSADASIRLWEAGSGKLAGTLEGHTDTVTRLAFNFSGKMLASGSKDKMIRIWNVEARTCTSTLEGQPSEVVALAWSSSGVLLASGSSDGKVLLWNSVSGQCTSTFDVQTPSVSAMAFSPDAKVLATGGGASKAVRLWDVGSGKAAGELEGHLEEVLSISWSPNSRSIASGSEDKSIKLWDVATRECTATLKAQEVTAMAWSPEGKTLAVCSKAKSLRLWDVASRAITTVLHGHNDNILCVAWSQDAQTLATGSADRTVRVYGREAGSGASAQAAPGMFKSVSRKEGPGGTGGLLSSGSKKEVDRAAMLKTLTRKGGM</sequence>
<evidence type="ECO:0000313" key="7">
    <source>
        <dbReference type="Proteomes" id="UP000612055"/>
    </source>
</evidence>
<dbReference type="Gene3D" id="2.130.10.10">
    <property type="entry name" value="YVTN repeat-like/Quinoprotein amine dehydrogenase"/>
    <property type="match status" value="6"/>
</dbReference>
<evidence type="ECO:0000313" key="6">
    <source>
        <dbReference type="EMBL" id="KAG2487144.1"/>
    </source>
</evidence>
<dbReference type="SMART" id="SM00320">
    <property type="entry name" value="WD40"/>
    <property type="match status" value="14"/>
</dbReference>
<organism evidence="6 7">
    <name type="scientific">Edaphochlamys debaryana</name>
    <dbReference type="NCBI Taxonomy" id="47281"/>
    <lineage>
        <taxon>Eukaryota</taxon>
        <taxon>Viridiplantae</taxon>
        <taxon>Chlorophyta</taxon>
        <taxon>core chlorophytes</taxon>
        <taxon>Chlorophyceae</taxon>
        <taxon>CS clade</taxon>
        <taxon>Chlamydomonadales</taxon>
        <taxon>Chlamydomonadales incertae sedis</taxon>
        <taxon>Edaphochlamys</taxon>
    </lineage>
</organism>
<feature type="repeat" description="WD" evidence="3">
    <location>
        <begin position="1544"/>
        <end position="1575"/>
    </location>
</feature>
<dbReference type="OrthoDB" id="529190at2759"/>
<dbReference type="InterPro" id="IPR057855">
    <property type="entry name" value="Beta-prop_WDR19_1st"/>
</dbReference>
<protein>
    <recommendedName>
        <fullName evidence="5">NACHT domain-containing protein</fullName>
    </recommendedName>
</protein>
<feature type="repeat" description="WD" evidence="3">
    <location>
        <begin position="1293"/>
        <end position="1334"/>
    </location>
</feature>
<dbReference type="InterPro" id="IPR001680">
    <property type="entry name" value="WD40_rpt"/>
</dbReference>
<feature type="compositionally biased region" description="Low complexity" evidence="4">
    <location>
        <begin position="553"/>
        <end position="567"/>
    </location>
</feature>
<dbReference type="PROSITE" id="PS50837">
    <property type="entry name" value="NACHT"/>
    <property type="match status" value="1"/>
</dbReference>
<dbReference type="PROSITE" id="PS00678">
    <property type="entry name" value="WD_REPEATS_1"/>
    <property type="match status" value="4"/>
</dbReference>
<dbReference type="InterPro" id="IPR056884">
    <property type="entry name" value="NPHP3-like_N"/>
</dbReference>
<dbReference type="EMBL" id="JAEHOE010000101">
    <property type="protein sequence ID" value="KAG2487144.1"/>
    <property type="molecule type" value="Genomic_DNA"/>
</dbReference>
<keyword evidence="2" id="KW-0677">Repeat</keyword>
<gene>
    <name evidence="6" type="ORF">HYH03_014257</name>
</gene>
<accession>A0A835XWN7</accession>
<dbReference type="SUPFAM" id="SSF50978">
    <property type="entry name" value="WD40 repeat-like"/>
    <property type="match status" value="2"/>
</dbReference>
<dbReference type="Proteomes" id="UP000612055">
    <property type="component" value="Unassembled WGS sequence"/>
</dbReference>
<feature type="compositionally biased region" description="Low complexity" evidence="4">
    <location>
        <begin position="33"/>
        <end position="47"/>
    </location>
</feature>
<keyword evidence="7" id="KW-1185">Reference proteome</keyword>
<dbReference type="PROSITE" id="PS50082">
    <property type="entry name" value="WD_REPEATS_2"/>
    <property type="match status" value="12"/>
</dbReference>
<dbReference type="PANTHER" id="PTHR19848">
    <property type="entry name" value="WD40 REPEAT PROTEIN"/>
    <property type="match status" value="1"/>
</dbReference>
<reference evidence="6" key="1">
    <citation type="journal article" date="2020" name="bioRxiv">
        <title>Comparative genomics of Chlamydomonas.</title>
        <authorList>
            <person name="Craig R.J."/>
            <person name="Hasan A.R."/>
            <person name="Ness R.W."/>
            <person name="Keightley P.D."/>
        </authorList>
    </citation>
    <scope>NUCLEOTIDE SEQUENCE</scope>
    <source>
        <strain evidence="6">CCAP 11/70</strain>
    </source>
</reference>
<feature type="repeat" description="WD" evidence="3">
    <location>
        <begin position="1419"/>
        <end position="1461"/>
    </location>
</feature>
<feature type="repeat" description="WD" evidence="3">
    <location>
        <begin position="1462"/>
        <end position="1503"/>
    </location>
</feature>
<dbReference type="Pfam" id="PF23389">
    <property type="entry name" value="Beta-prop_WDR19_1st"/>
    <property type="match status" value="1"/>
</dbReference>
<feature type="repeat" description="WD" evidence="3">
    <location>
        <begin position="1502"/>
        <end position="1543"/>
    </location>
</feature>
<evidence type="ECO:0000259" key="5">
    <source>
        <dbReference type="PROSITE" id="PS50837"/>
    </source>
</evidence>
<dbReference type="InterPro" id="IPR020472">
    <property type="entry name" value="WD40_PAC1"/>
</dbReference>
<feature type="repeat" description="WD" evidence="3">
    <location>
        <begin position="1211"/>
        <end position="1245"/>
    </location>
</feature>
<feature type="repeat" description="WD" evidence="3">
    <location>
        <begin position="1335"/>
        <end position="1376"/>
    </location>
</feature>
<dbReference type="CDD" id="cd00200">
    <property type="entry name" value="WD40"/>
    <property type="match status" value="2"/>
</dbReference>
<proteinExistence type="predicted"/>
<feature type="region of interest" description="Disordered" evidence="4">
    <location>
        <begin position="526"/>
        <end position="572"/>
    </location>
</feature>
<evidence type="ECO:0000256" key="1">
    <source>
        <dbReference type="ARBA" id="ARBA00022574"/>
    </source>
</evidence>
<name>A0A835XWN7_9CHLO</name>
<dbReference type="PANTHER" id="PTHR19848:SF8">
    <property type="entry name" value="F-BOX AND WD REPEAT DOMAIN CONTAINING 7"/>
    <property type="match status" value="1"/>
</dbReference>